<dbReference type="eggNOG" id="KOG0064">
    <property type="taxonomic scope" value="Eukaryota"/>
</dbReference>
<dbReference type="GeneID" id="11534914"/>
<dbReference type="KEGG" id="tpf:TPHA_0B01940"/>
<dbReference type="GO" id="GO:0043190">
    <property type="term" value="C:ATP-binding cassette (ABC) transporter complex"/>
    <property type="evidence" value="ECO:0007669"/>
    <property type="project" value="EnsemblFungi"/>
</dbReference>
<evidence type="ECO:0000256" key="8">
    <source>
        <dbReference type="SAM" id="MobiDB-lite"/>
    </source>
</evidence>
<comment type="similarity">
    <text evidence="1">Belongs to the ABC transporter superfamily. ABCD family. Peroxisomal fatty acyl CoA transporter (TC 3.A.1.203) subfamily.</text>
</comment>
<evidence type="ECO:0000256" key="5">
    <source>
        <dbReference type="ARBA" id="ARBA00022840"/>
    </source>
</evidence>
<feature type="transmembrane region" description="Helical" evidence="9">
    <location>
        <begin position="104"/>
        <end position="127"/>
    </location>
</feature>
<dbReference type="InterPro" id="IPR036640">
    <property type="entry name" value="ABC1_TM_sf"/>
</dbReference>
<dbReference type="GO" id="GO:0042758">
    <property type="term" value="P:long-chain fatty acid catabolic process"/>
    <property type="evidence" value="ECO:0007669"/>
    <property type="project" value="EnsemblFungi"/>
</dbReference>
<evidence type="ECO:0000256" key="1">
    <source>
        <dbReference type="ARBA" id="ARBA00008575"/>
    </source>
</evidence>
<dbReference type="GO" id="GO:0042760">
    <property type="term" value="P:very long-chain fatty acid catabolic process"/>
    <property type="evidence" value="ECO:0007669"/>
    <property type="project" value="EnsemblFungi"/>
</dbReference>
<keyword evidence="2" id="KW-0813">Transport</keyword>
<protein>
    <recommendedName>
        <fullName evidence="10">ABC transporter domain-containing protein</fullName>
    </recommendedName>
</protein>
<evidence type="ECO:0000256" key="6">
    <source>
        <dbReference type="ARBA" id="ARBA00022989"/>
    </source>
</evidence>
<dbReference type="Gene3D" id="3.40.50.300">
    <property type="entry name" value="P-loop containing nucleotide triphosphate hydrolases"/>
    <property type="match status" value="1"/>
</dbReference>
<evidence type="ECO:0000256" key="4">
    <source>
        <dbReference type="ARBA" id="ARBA00022741"/>
    </source>
</evidence>
<dbReference type="GO" id="GO:0005324">
    <property type="term" value="F:long-chain fatty acid transmembrane transporter activity"/>
    <property type="evidence" value="ECO:0007669"/>
    <property type="project" value="EnsemblFungi"/>
</dbReference>
<dbReference type="PANTHER" id="PTHR11384">
    <property type="entry name" value="ATP-BINDING CASSETTE, SUB-FAMILY D MEMBER"/>
    <property type="match status" value="1"/>
</dbReference>
<evidence type="ECO:0000256" key="7">
    <source>
        <dbReference type="ARBA" id="ARBA00023136"/>
    </source>
</evidence>
<dbReference type="SMART" id="SM00382">
    <property type="entry name" value="AAA"/>
    <property type="match status" value="1"/>
</dbReference>
<dbReference type="InterPro" id="IPR027417">
    <property type="entry name" value="P-loop_NTPase"/>
</dbReference>
<reference evidence="11 12" key="1">
    <citation type="journal article" date="2011" name="Proc. Natl. Acad. Sci. U.S.A.">
        <title>Evolutionary erosion of yeast sex chromosomes by mating-type switching accidents.</title>
        <authorList>
            <person name="Gordon J.L."/>
            <person name="Armisen D."/>
            <person name="Proux-Wera E."/>
            <person name="Oheigeartaigh S.S."/>
            <person name="Byrne K.P."/>
            <person name="Wolfe K.H."/>
        </authorList>
    </citation>
    <scope>NUCLEOTIDE SEQUENCE [LARGE SCALE GENOMIC DNA]</scope>
    <source>
        <strain evidence="12">ATCC 24235 / CBS 4417 / NBRC 1672 / NRRL Y-8282 / UCD 70-5</strain>
    </source>
</reference>
<feature type="region of interest" description="Disordered" evidence="8">
    <location>
        <begin position="810"/>
        <end position="851"/>
    </location>
</feature>
<keyword evidence="7 9" id="KW-0472">Membrane</keyword>
<dbReference type="InterPro" id="IPR050835">
    <property type="entry name" value="ABC_transporter_sub-D"/>
</dbReference>
<dbReference type="GO" id="GO:0015916">
    <property type="term" value="P:fatty-acyl-CoA transport"/>
    <property type="evidence" value="ECO:0007669"/>
    <property type="project" value="EnsemblFungi"/>
</dbReference>
<dbReference type="GO" id="GO:0015910">
    <property type="term" value="P:long-chain fatty acid import into peroxisome"/>
    <property type="evidence" value="ECO:0007669"/>
    <property type="project" value="EnsemblFungi"/>
</dbReference>
<feature type="compositionally biased region" description="Basic and acidic residues" evidence="8">
    <location>
        <begin position="216"/>
        <end position="230"/>
    </location>
</feature>
<feature type="domain" description="ABC transporter" evidence="10">
    <location>
        <begin position="483"/>
        <end position="760"/>
    </location>
</feature>
<evidence type="ECO:0000259" key="10">
    <source>
        <dbReference type="PROSITE" id="PS50893"/>
    </source>
</evidence>
<organism evidence="11 12">
    <name type="scientific">Tetrapisispora phaffii (strain ATCC 24235 / CBS 4417 / NBRC 1672 / NRRL Y-8282 / UCD 70-5)</name>
    <name type="common">Yeast</name>
    <name type="synonym">Fabospora phaffii</name>
    <dbReference type="NCBI Taxonomy" id="1071381"/>
    <lineage>
        <taxon>Eukaryota</taxon>
        <taxon>Fungi</taxon>
        <taxon>Dikarya</taxon>
        <taxon>Ascomycota</taxon>
        <taxon>Saccharomycotina</taxon>
        <taxon>Saccharomycetes</taxon>
        <taxon>Saccharomycetales</taxon>
        <taxon>Saccharomycetaceae</taxon>
        <taxon>Tetrapisispora</taxon>
    </lineage>
</organism>
<dbReference type="Pfam" id="PF00005">
    <property type="entry name" value="ABC_tran"/>
    <property type="match status" value="1"/>
</dbReference>
<dbReference type="SUPFAM" id="SSF52540">
    <property type="entry name" value="P-loop containing nucleoside triphosphate hydrolases"/>
    <property type="match status" value="1"/>
</dbReference>
<dbReference type="AlphaFoldDB" id="G8BPD5"/>
<keyword evidence="5" id="KW-0067">ATP-binding</keyword>
<keyword evidence="3 9" id="KW-0812">Transmembrane</keyword>
<sequence length="851" mass="98421">MISSNFLDIYKRNRVAILRASTVVLLYSTFKNSMANDNYKRTRSDKRERKRRKSNIEDQNPQEIQLIDIEDEENNEVRNSTSNEENQRLSNNFLFRLILKDKKCLLLFLVQSVLLVLRTVLTLHVATLDGKLVSALVKARYLDFLKILLGQWMTLGIPASFINASIQYVTKLCAITINKQLSNHLLDKYLKNYKVFYSVVTNSNGPPEPLNNSEVSDNHNVDNDNDHKEGVKKVSLKTPEIQDHLTRDIYQFSTNSSMLLNQLLKPTLDLLLCSFKLLTGNTTMMGESTLVLGLIVNFSNSFLRLIQPNFTQLTMLRSSLESWFRTLHSNIRSNNEEIAILRGQDKELTNLDYSFYQLVLFLNREIKERALYDFATTFVIKYTWGVAGLILCSIPIFFGEKDSKGKMMNRDVIAEFITNRRLLLTASGSVGRFVELKRNVQQLRGIWMRLNSFNNSLEYNTAIDSKIDNALEDQLISYDNSKIEFINVPLITPAGQVLVPELNFRLEHGNHLLIIGPNGCGKSSLFRILGGLWPVRQTLVEGHETKLIMPSRNSENECTVYYLPQRPYMGNRSTFREQIIYPDSIEQFEKRFQGNYMKGDEFLMEILKILDLDDLISENMSLVLAKRSKIDFVNETNNTVEIKDSFDLIRNWSDELSIGIQQRLAMARMYYHKPKFAVLDECTSAVSPLMEQRMYENAQRFNISLISVCHRTSLWHFHNYLLKFDGLGGYKFGEFNPVERLSNEEKLTELNVILNQQTPIWEKRLQELTEARKSNIIRKSQTDLKAMEDLQKDFNYRPRSPVKLLMMNEKARNSSTSLPSSGRTALKNNISSKKNSKLRKESLKSTEKQKK</sequence>
<dbReference type="OMA" id="CHRTSLW"/>
<evidence type="ECO:0000313" key="11">
    <source>
        <dbReference type="EMBL" id="CCE61866.1"/>
    </source>
</evidence>
<dbReference type="GO" id="GO:0007031">
    <property type="term" value="P:peroxisome organization"/>
    <property type="evidence" value="ECO:0007669"/>
    <property type="project" value="TreeGrafter"/>
</dbReference>
<dbReference type="STRING" id="1071381.G8BPD5"/>
<dbReference type="EMBL" id="HE612857">
    <property type="protein sequence ID" value="CCE61866.1"/>
    <property type="molecule type" value="Genomic_DNA"/>
</dbReference>
<evidence type="ECO:0000313" key="12">
    <source>
        <dbReference type="Proteomes" id="UP000005666"/>
    </source>
</evidence>
<feature type="compositionally biased region" description="Basic and acidic residues" evidence="8">
    <location>
        <begin position="838"/>
        <end position="851"/>
    </location>
</feature>
<dbReference type="InterPro" id="IPR003439">
    <property type="entry name" value="ABC_transporter-like_ATP-bd"/>
</dbReference>
<dbReference type="CDD" id="cd03223">
    <property type="entry name" value="ABCD_peroxisomal_ALDP"/>
    <property type="match status" value="1"/>
</dbReference>
<keyword evidence="4" id="KW-0547">Nucleotide-binding</keyword>
<feature type="transmembrane region" description="Helical" evidence="9">
    <location>
        <begin position="147"/>
        <end position="169"/>
    </location>
</feature>
<dbReference type="Pfam" id="PF06472">
    <property type="entry name" value="ABC_membrane_2"/>
    <property type="match status" value="2"/>
</dbReference>
<dbReference type="GO" id="GO:0015867">
    <property type="term" value="P:ATP transport"/>
    <property type="evidence" value="ECO:0007669"/>
    <property type="project" value="EnsemblFungi"/>
</dbReference>
<feature type="region of interest" description="Disordered" evidence="8">
    <location>
        <begin position="207"/>
        <end position="230"/>
    </location>
</feature>
<dbReference type="HOGENOM" id="CLU_007587_5_0_1"/>
<proteinExistence type="inferred from homology"/>
<dbReference type="GO" id="GO:0016887">
    <property type="term" value="F:ATP hydrolysis activity"/>
    <property type="evidence" value="ECO:0007669"/>
    <property type="project" value="InterPro"/>
</dbReference>
<dbReference type="SUPFAM" id="SSF90123">
    <property type="entry name" value="ABC transporter transmembrane region"/>
    <property type="match status" value="1"/>
</dbReference>
<gene>
    <name evidence="11" type="primary">TPHA0B01940</name>
    <name evidence="11" type="ordered locus">TPHA_0B01940</name>
</gene>
<evidence type="ECO:0000256" key="9">
    <source>
        <dbReference type="SAM" id="Phobius"/>
    </source>
</evidence>
<dbReference type="PANTHER" id="PTHR11384:SF69">
    <property type="entry name" value="PEROXISOMAL LONG-CHAIN FATTY ACID IMPORT PROTEIN 1"/>
    <property type="match status" value="1"/>
</dbReference>
<dbReference type="GO" id="GO:0005524">
    <property type="term" value="F:ATP binding"/>
    <property type="evidence" value="ECO:0007669"/>
    <property type="project" value="UniProtKB-KW"/>
</dbReference>
<evidence type="ECO:0000256" key="2">
    <source>
        <dbReference type="ARBA" id="ARBA00022448"/>
    </source>
</evidence>
<dbReference type="InterPro" id="IPR003593">
    <property type="entry name" value="AAA+_ATPase"/>
</dbReference>
<accession>G8BPD5</accession>
<feature type="compositionally biased region" description="Polar residues" evidence="8">
    <location>
        <begin position="813"/>
        <end position="823"/>
    </location>
</feature>
<feature type="transmembrane region" description="Helical" evidence="9">
    <location>
        <begin position="374"/>
        <end position="398"/>
    </location>
</feature>
<dbReference type="RefSeq" id="XP_003684300.1">
    <property type="nucleotide sequence ID" value="XM_003684252.1"/>
</dbReference>
<evidence type="ECO:0000256" key="3">
    <source>
        <dbReference type="ARBA" id="ARBA00022692"/>
    </source>
</evidence>
<dbReference type="OrthoDB" id="422637at2759"/>
<dbReference type="GO" id="GO:0006635">
    <property type="term" value="P:fatty acid beta-oxidation"/>
    <property type="evidence" value="ECO:0007669"/>
    <property type="project" value="EnsemblFungi"/>
</dbReference>
<keyword evidence="12" id="KW-1185">Reference proteome</keyword>
<keyword evidence="6 9" id="KW-1133">Transmembrane helix</keyword>
<dbReference type="Proteomes" id="UP000005666">
    <property type="component" value="Chromosome 2"/>
</dbReference>
<dbReference type="PROSITE" id="PS50893">
    <property type="entry name" value="ABC_TRANSPORTER_2"/>
    <property type="match status" value="1"/>
</dbReference>
<name>G8BPD5_TETPH</name>
<dbReference type="GO" id="GO:0005778">
    <property type="term" value="C:peroxisomal membrane"/>
    <property type="evidence" value="ECO:0007669"/>
    <property type="project" value="EnsemblFungi"/>
</dbReference>
<dbReference type="Gene3D" id="1.20.1560.10">
    <property type="entry name" value="ABC transporter type 1, transmembrane domain"/>
    <property type="match status" value="1"/>
</dbReference>
<dbReference type="InterPro" id="IPR011527">
    <property type="entry name" value="ABC1_TM_dom"/>
</dbReference>
<dbReference type="GO" id="GO:0140359">
    <property type="term" value="F:ABC-type transporter activity"/>
    <property type="evidence" value="ECO:0007669"/>
    <property type="project" value="InterPro"/>
</dbReference>